<evidence type="ECO:0008006" key="4">
    <source>
        <dbReference type="Google" id="ProtNLM"/>
    </source>
</evidence>
<evidence type="ECO:0000256" key="1">
    <source>
        <dbReference type="SAM" id="SignalP"/>
    </source>
</evidence>
<evidence type="ECO:0000313" key="2">
    <source>
        <dbReference type="EMBL" id="QSZ30483.1"/>
    </source>
</evidence>
<dbReference type="AlphaFoldDB" id="A0A8A3NY80"/>
<name>A0A8A3NY80_9HELO</name>
<gene>
    <name evidence="2" type="ORF">DSL72_000037</name>
</gene>
<proteinExistence type="predicted"/>
<sequence>MKLFNLSILTILSFTSSTAYAAGCFVDNSYASGNPTLAVSKVKELCRQYIGNVPANYNGYNCHYIGGIPYAITARNLGNTEAYFAADTCTDHFTKVLSCLKGGDFKWFPWQFIMMVKASGSCNN</sequence>
<evidence type="ECO:0000313" key="3">
    <source>
        <dbReference type="Proteomes" id="UP000672032"/>
    </source>
</evidence>
<keyword evidence="3" id="KW-1185">Reference proteome</keyword>
<reference evidence="2" key="1">
    <citation type="submission" date="2020-10" db="EMBL/GenBank/DDBJ databases">
        <title>Genome Sequence of Monilinia vaccinii-corymbosi Sheds Light on Mummy Berry Disease Infection of Blueberry and Mating Type.</title>
        <authorList>
            <person name="Yow A.G."/>
            <person name="Zhang Y."/>
            <person name="Bansal K."/>
            <person name="Eacker S.M."/>
            <person name="Sullivan S."/>
            <person name="Liachko I."/>
            <person name="Cubeta M.A."/>
            <person name="Rollins J.A."/>
            <person name="Ashrafi H."/>
        </authorList>
    </citation>
    <scope>NUCLEOTIDE SEQUENCE</scope>
    <source>
        <strain evidence="2">RL-1</strain>
    </source>
</reference>
<feature type="signal peptide" evidence="1">
    <location>
        <begin position="1"/>
        <end position="21"/>
    </location>
</feature>
<organism evidence="2 3">
    <name type="scientific">Monilinia vaccinii-corymbosi</name>
    <dbReference type="NCBI Taxonomy" id="61207"/>
    <lineage>
        <taxon>Eukaryota</taxon>
        <taxon>Fungi</taxon>
        <taxon>Dikarya</taxon>
        <taxon>Ascomycota</taxon>
        <taxon>Pezizomycotina</taxon>
        <taxon>Leotiomycetes</taxon>
        <taxon>Helotiales</taxon>
        <taxon>Sclerotiniaceae</taxon>
        <taxon>Monilinia</taxon>
    </lineage>
</organism>
<feature type="chain" id="PRO_5032949934" description="Secreted protein" evidence="1">
    <location>
        <begin position="22"/>
        <end position="124"/>
    </location>
</feature>
<protein>
    <recommendedName>
        <fullName evidence="4">Secreted protein</fullName>
    </recommendedName>
</protein>
<accession>A0A8A3NY80</accession>
<dbReference type="Proteomes" id="UP000672032">
    <property type="component" value="Chromosome 2"/>
</dbReference>
<keyword evidence="1" id="KW-0732">Signal</keyword>
<dbReference type="EMBL" id="CP063406">
    <property type="protein sequence ID" value="QSZ30483.1"/>
    <property type="molecule type" value="Genomic_DNA"/>
</dbReference>